<proteinExistence type="predicted"/>
<keyword evidence="1" id="KW-1133">Transmembrane helix</keyword>
<dbReference type="EMBL" id="CP007547">
    <property type="protein sequence ID" value="AIL44302.1"/>
    <property type="molecule type" value="Genomic_DNA"/>
</dbReference>
<feature type="transmembrane region" description="Helical" evidence="1">
    <location>
        <begin position="16"/>
        <end position="42"/>
    </location>
</feature>
<evidence type="ECO:0000256" key="1">
    <source>
        <dbReference type="SAM" id="Phobius"/>
    </source>
</evidence>
<keyword evidence="1" id="KW-0472">Membrane</keyword>
<reference evidence="2" key="1">
    <citation type="journal article" date="2013" name="Lancet">
        <title>First case of E anophelis outbreak in an intensive-care unit.</title>
        <authorList>
            <person name="Teo J."/>
            <person name="Tan S.Y."/>
            <person name="Tay M."/>
            <person name="Ding Y."/>
            <person name="Kjelleberg S."/>
            <person name="Givskov M."/>
            <person name="Lin R.T."/>
            <person name="Yang L."/>
        </authorList>
    </citation>
    <scope>NUCLEOTIDE SEQUENCE [LARGE SCALE GENOMIC DNA]</scope>
    <source>
        <strain evidence="2">NUHP1</strain>
    </source>
</reference>
<feature type="transmembrane region" description="Helical" evidence="1">
    <location>
        <begin position="208"/>
        <end position="227"/>
    </location>
</feature>
<feature type="transmembrane region" description="Helical" evidence="1">
    <location>
        <begin position="78"/>
        <end position="95"/>
    </location>
</feature>
<dbReference type="Proteomes" id="UP000028933">
    <property type="component" value="Chromosome"/>
</dbReference>
<feature type="transmembrane region" description="Helical" evidence="1">
    <location>
        <begin position="54"/>
        <end position="72"/>
    </location>
</feature>
<organism evidence="2 3">
    <name type="scientific">Elizabethkingia anophelis NUHP1</name>
    <dbReference type="NCBI Taxonomy" id="1338011"/>
    <lineage>
        <taxon>Bacteria</taxon>
        <taxon>Pseudomonadati</taxon>
        <taxon>Bacteroidota</taxon>
        <taxon>Flavobacteriia</taxon>
        <taxon>Flavobacteriales</taxon>
        <taxon>Weeksellaceae</taxon>
        <taxon>Elizabethkingia</taxon>
    </lineage>
</organism>
<protein>
    <submittedName>
        <fullName evidence="2">Uncharacterized protein</fullName>
    </submittedName>
</protein>
<keyword evidence="1" id="KW-0812">Transmembrane</keyword>
<dbReference type="GeneID" id="56685575"/>
<gene>
    <name evidence="2" type="ORF">BD94_0527</name>
</gene>
<name>A0A077E9U2_9FLAO</name>
<dbReference type="AlphaFoldDB" id="A0A077E9U2"/>
<dbReference type="KEGG" id="eao:BD94_0527"/>
<evidence type="ECO:0000313" key="3">
    <source>
        <dbReference type="Proteomes" id="UP000028933"/>
    </source>
</evidence>
<reference evidence="2" key="2">
    <citation type="journal article" date="2015" name="Genome Biol. Evol.">
        <title>Complete Genome Sequence and Transcriptomic Analysis of the Novel Pathogen Elizabethkingia anophelis in Response to Oxidative Stress.</title>
        <authorList>
            <person name="Li Y."/>
            <person name="Liu Y."/>
            <person name="Chew S.C."/>
            <person name="Tay M."/>
            <person name="Salido M.M."/>
            <person name="Teo J."/>
            <person name="Lauro F.M."/>
            <person name="Givskov M."/>
            <person name="Yang L."/>
        </authorList>
    </citation>
    <scope>NUCLEOTIDE SEQUENCE</scope>
    <source>
        <strain evidence="2">NUHP1</strain>
    </source>
</reference>
<evidence type="ECO:0000313" key="2">
    <source>
        <dbReference type="EMBL" id="AIL44302.1"/>
    </source>
</evidence>
<sequence length="229" mass="26190">MNENLKIISTITRKSLWAWIKVILIGSLFVLADLIIGFYLIISSPQSGMAAGHVNGPAAILVFFMIIVNYFVNNFFPTLLILVGFLKIPLFIILANKQAMSSAMYNAYTYKLTDYIEPKVQMLINKIIAKQPNFVKQIPNWKIFRVKLIQENKQDNTTSWFFRKITGYCLKKIKMDDVNFSDPNLNYGEVISSKLKQFVQESLEPSMLLVWIACGVDLLLIILAIVLRN</sequence>
<accession>A0A077E9U2</accession>
<dbReference type="eggNOG" id="ENOG5031V1S">
    <property type="taxonomic scope" value="Bacteria"/>
</dbReference>
<dbReference type="STRING" id="1338011.BD94_0527"/>
<dbReference type="HOGENOM" id="CLU_105042_0_0_10"/>
<dbReference type="RefSeq" id="WP_009084857.1">
    <property type="nucleotide sequence ID" value="NZ_CP007547.1"/>
</dbReference>